<dbReference type="InterPro" id="IPR016977">
    <property type="entry name" value="ComGF"/>
</dbReference>
<name>A0ABW3KYJ1_9BACI</name>
<reference evidence="3" key="1">
    <citation type="journal article" date="2019" name="Int. J. Syst. Evol. Microbiol.">
        <title>The Global Catalogue of Microorganisms (GCM) 10K type strain sequencing project: providing services to taxonomists for standard genome sequencing and annotation.</title>
        <authorList>
            <consortium name="The Broad Institute Genomics Platform"/>
            <consortium name="The Broad Institute Genome Sequencing Center for Infectious Disease"/>
            <person name="Wu L."/>
            <person name="Ma J."/>
        </authorList>
    </citation>
    <scope>NUCLEOTIDE SEQUENCE [LARGE SCALE GENOMIC DNA]</scope>
    <source>
        <strain evidence="3">CCUG 56607</strain>
    </source>
</reference>
<sequence length="136" mass="15360">MATNTANGFTFVEVILSLLVFSTLLALLSPIFPMLHLENEYDELNVRQFFTFIETEVNISNEVIITSNLLVFSSPDGEAITFETYGNSIRRQVNGSGHELLINGVNAIHYTDMGRWFTCRIETEEGKHYEAAFSKS</sequence>
<protein>
    <submittedName>
        <fullName evidence="2">Competence type IV pilus minor pilin ComGF</fullName>
    </submittedName>
</protein>
<dbReference type="Pfam" id="PF15980">
    <property type="entry name" value="ComGF"/>
    <property type="match status" value="1"/>
</dbReference>
<keyword evidence="1" id="KW-0472">Membrane</keyword>
<proteinExistence type="predicted"/>
<evidence type="ECO:0000313" key="3">
    <source>
        <dbReference type="Proteomes" id="UP001596990"/>
    </source>
</evidence>
<keyword evidence="3" id="KW-1185">Reference proteome</keyword>
<feature type="transmembrane region" description="Helical" evidence="1">
    <location>
        <begin position="6"/>
        <end position="28"/>
    </location>
</feature>
<keyword evidence="1" id="KW-0812">Transmembrane</keyword>
<dbReference type="Proteomes" id="UP001596990">
    <property type="component" value="Unassembled WGS sequence"/>
</dbReference>
<evidence type="ECO:0000256" key="1">
    <source>
        <dbReference type="SAM" id="Phobius"/>
    </source>
</evidence>
<dbReference type="RefSeq" id="WP_386057461.1">
    <property type="nucleotide sequence ID" value="NZ_JBHTKL010000001.1"/>
</dbReference>
<organism evidence="2 3">
    <name type="scientific">Thalassobacillus hwangdonensis</name>
    <dbReference type="NCBI Taxonomy" id="546108"/>
    <lineage>
        <taxon>Bacteria</taxon>
        <taxon>Bacillati</taxon>
        <taxon>Bacillota</taxon>
        <taxon>Bacilli</taxon>
        <taxon>Bacillales</taxon>
        <taxon>Bacillaceae</taxon>
        <taxon>Thalassobacillus</taxon>
    </lineage>
</organism>
<comment type="caution">
    <text evidence="2">The sequence shown here is derived from an EMBL/GenBank/DDBJ whole genome shotgun (WGS) entry which is preliminary data.</text>
</comment>
<accession>A0ABW3KYJ1</accession>
<dbReference type="NCBIfam" id="NF041002">
    <property type="entry name" value="pilin_ComGF"/>
    <property type="match status" value="1"/>
</dbReference>
<keyword evidence="1" id="KW-1133">Transmembrane helix</keyword>
<evidence type="ECO:0000313" key="2">
    <source>
        <dbReference type="EMBL" id="MFD1018735.1"/>
    </source>
</evidence>
<dbReference type="EMBL" id="JBHTKL010000001">
    <property type="protein sequence ID" value="MFD1018735.1"/>
    <property type="molecule type" value="Genomic_DNA"/>
</dbReference>
<gene>
    <name evidence="2" type="primary">comGF</name>
    <name evidence="2" type="ORF">ACFQ2J_05915</name>
</gene>